<dbReference type="PANTHER" id="PTHR43844:SF2">
    <property type="entry name" value="SYNTHASE, VITAMIN-B12 INDEPENDENT, PUTATIVE (AFU_ORTHOLOGUE AFUA_3G12060)-RELATED"/>
    <property type="match status" value="1"/>
</dbReference>
<dbReference type="PANTHER" id="PTHR43844">
    <property type="entry name" value="METHIONINE SYNTHASE"/>
    <property type="match status" value="1"/>
</dbReference>
<dbReference type="EMBL" id="LAFY01001041">
    <property type="protein sequence ID" value="KJX95793.1"/>
    <property type="molecule type" value="Genomic_DNA"/>
</dbReference>
<keyword evidence="3" id="KW-1185">Reference proteome</keyword>
<dbReference type="InterPro" id="IPR002629">
    <property type="entry name" value="Met_Synth_C/arc"/>
</dbReference>
<evidence type="ECO:0000313" key="3">
    <source>
        <dbReference type="Proteomes" id="UP000033647"/>
    </source>
</evidence>
<dbReference type="GO" id="GO:0008270">
    <property type="term" value="F:zinc ion binding"/>
    <property type="evidence" value="ECO:0007669"/>
    <property type="project" value="InterPro"/>
</dbReference>
<evidence type="ECO:0000259" key="1">
    <source>
        <dbReference type="Pfam" id="PF01717"/>
    </source>
</evidence>
<gene>
    <name evidence="2" type="ORF">TI39_contig1050g00005</name>
</gene>
<comment type="caution">
    <text evidence="2">The sequence shown here is derived from an EMBL/GenBank/DDBJ whole genome shotgun (WGS) entry which is preliminary data.</text>
</comment>
<feature type="domain" description="Cobalamin-independent methionine synthase MetE C-terminal/archaeal" evidence="1">
    <location>
        <begin position="184"/>
        <end position="371"/>
    </location>
</feature>
<name>A0A0F4GEF1_9PEZI</name>
<proteinExistence type="predicted"/>
<dbReference type="OrthoDB" id="7772923at2759"/>
<sequence>MPPPHRMDHIGSLLRPKHLLHARSSLSSPKNLYTLTADPSLKAAEASAITSIVQEQLSRGILPITSGEFCRHIYYGGFFETLAGMTASPTLPIPDAFRSDFPTTVGLAAMGQTTRAAVICTAPIEWKSSAYLEEWQLLIASLPRDQWKNAKITIPAPSYQHIQLRPGTAYTASSGYTSDIEYFTALAAAYTSEIQALYDAGCRHIQVDDPHLTYFCSSLFLGGCGKDGVDPDALLDLYLSAHNLFLANRPGQDLHMGMHLCRGNMSGSTHWVSGSYDRIAEKLFNKTGYDTYYLEFDDVERTGGFEPLKFLPEGKNVVLGSVSTKKVEMEEKSELVRKIREAATVVAQGQGVGEGEALKALAISPQCGFSSSSLAGGKNMTEEVMWKKLELVRDVAREVWGDL</sequence>
<dbReference type="InterPro" id="IPR038071">
    <property type="entry name" value="UROD/MetE-like_sf"/>
</dbReference>
<dbReference type="SUPFAM" id="SSF51726">
    <property type="entry name" value="UROD/MetE-like"/>
    <property type="match status" value="1"/>
</dbReference>
<dbReference type="CDD" id="cd03311">
    <property type="entry name" value="CIMS_C_terminal_like"/>
    <property type="match status" value="1"/>
</dbReference>
<dbReference type="Pfam" id="PF01717">
    <property type="entry name" value="Meth_synt_2"/>
    <property type="match status" value="1"/>
</dbReference>
<dbReference type="Gene3D" id="3.20.20.210">
    <property type="match status" value="1"/>
</dbReference>
<reference evidence="2 3" key="1">
    <citation type="submission" date="2015-03" db="EMBL/GenBank/DDBJ databases">
        <title>RNA-seq based gene annotation and comparative genomics of four Zymoseptoria species reveal species-specific pathogenicity related genes and transposable element activity.</title>
        <authorList>
            <person name="Grandaubert J."/>
            <person name="Bhattacharyya A."/>
            <person name="Stukenbrock E.H."/>
        </authorList>
    </citation>
    <scope>NUCLEOTIDE SEQUENCE [LARGE SCALE GENOMIC DNA]</scope>
    <source>
        <strain evidence="2 3">Zb18110</strain>
    </source>
</reference>
<organism evidence="2 3">
    <name type="scientific">Zymoseptoria brevis</name>
    <dbReference type="NCBI Taxonomy" id="1047168"/>
    <lineage>
        <taxon>Eukaryota</taxon>
        <taxon>Fungi</taxon>
        <taxon>Dikarya</taxon>
        <taxon>Ascomycota</taxon>
        <taxon>Pezizomycotina</taxon>
        <taxon>Dothideomycetes</taxon>
        <taxon>Dothideomycetidae</taxon>
        <taxon>Mycosphaerellales</taxon>
        <taxon>Mycosphaerellaceae</taxon>
        <taxon>Zymoseptoria</taxon>
    </lineage>
</organism>
<dbReference type="AlphaFoldDB" id="A0A0F4GEF1"/>
<dbReference type="GO" id="GO:0009086">
    <property type="term" value="P:methionine biosynthetic process"/>
    <property type="evidence" value="ECO:0007669"/>
    <property type="project" value="InterPro"/>
</dbReference>
<dbReference type="STRING" id="1047168.A0A0F4GEF1"/>
<protein>
    <submittedName>
        <fullName evidence="2">Methionine synthase like protein</fullName>
    </submittedName>
</protein>
<evidence type="ECO:0000313" key="2">
    <source>
        <dbReference type="EMBL" id="KJX95793.1"/>
    </source>
</evidence>
<dbReference type="GO" id="GO:0003871">
    <property type="term" value="F:5-methyltetrahydropteroyltriglutamate-homocysteine S-methyltransferase activity"/>
    <property type="evidence" value="ECO:0007669"/>
    <property type="project" value="InterPro"/>
</dbReference>
<accession>A0A0F4GEF1</accession>
<dbReference type="Proteomes" id="UP000033647">
    <property type="component" value="Unassembled WGS sequence"/>
</dbReference>